<protein>
    <recommendedName>
        <fullName evidence="7">Aspartate aminotransferase</fullName>
        <ecNumber evidence="7">2.6.1.1</ecNumber>
    </recommendedName>
</protein>
<dbReference type="PANTHER" id="PTHR11879:SF55">
    <property type="entry name" value="GLUTAMATE OXALOACETATE TRANSAMINASE 1, ISOFORM B"/>
    <property type="match status" value="1"/>
</dbReference>
<dbReference type="Pfam" id="PF00155">
    <property type="entry name" value="Aminotran_1_2"/>
    <property type="match status" value="1"/>
</dbReference>
<dbReference type="InterPro" id="IPR004838">
    <property type="entry name" value="NHTrfase_class1_PyrdxlP-BS"/>
</dbReference>
<evidence type="ECO:0000256" key="7">
    <source>
        <dbReference type="RuleBase" id="RU000480"/>
    </source>
</evidence>
<sequence>MSTTFISDTVPEAPQDPLFSVTSAFYDDPSDKKIDLSIGAYRDGKGKVWVLPVVKKAAALVALDPEYTHEYLPITGLVEFTDAARKVCLGAESGAIKERRVTSLQTVSGTGALHLGALFLSKFYRPNGIDKPPTIYVSSPTWSNHPQILGLAHLPIATYRYFDAANRSLDFAGMLADIASAPPKSVILLHACAHNPTGIDPSPAQWKQLASVMAERHHFAFFDSAYQGFASGSLDRDAAAIRLFASYGFEMCIAQSFAKNCGIYGQRVGCFHFITSPALDADVQDTLTRVGSQLALLQRACISNPPVYGARVVSLILNTPELFDEWAEDLRVMSGRILHMRQQLRIRLEQLGTPGSWQHITDQIGMFSFTGLTEEQCLLMQRAHIYMPLNGRISMAGLNLENLEYFVRAMDRVVRETAGMKGVVEAKKMNGKSNGFH</sequence>
<dbReference type="STRING" id="97972.A0A2V1DW87"/>
<evidence type="ECO:0000256" key="2">
    <source>
        <dbReference type="ARBA" id="ARBA00007441"/>
    </source>
</evidence>
<name>A0A2V1DW87_9PLEO</name>
<dbReference type="GO" id="GO:0005829">
    <property type="term" value="C:cytosol"/>
    <property type="evidence" value="ECO:0007669"/>
    <property type="project" value="TreeGrafter"/>
</dbReference>
<dbReference type="AlphaFoldDB" id="A0A2V1DW87"/>
<dbReference type="InterPro" id="IPR015422">
    <property type="entry name" value="PyrdxlP-dep_Trfase_small"/>
</dbReference>
<accession>A0A2V1DW87</accession>
<comment type="catalytic activity">
    <reaction evidence="7">
        <text>L-aspartate + 2-oxoglutarate = oxaloacetate + L-glutamate</text>
        <dbReference type="Rhea" id="RHEA:21824"/>
        <dbReference type="ChEBI" id="CHEBI:16452"/>
        <dbReference type="ChEBI" id="CHEBI:16810"/>
        <dbReference type="ChEBI" id="CHEBI:29985"/>
        <dbReference type="ChEBI" id="CHEBI:29991"/>
        <dbReference type="EC" id="2.6.1.1"/>
    </reaction>
</comment>
<keyword evidence="4 7" id="KW-0032">Aminotransferase</keyword>
<keyword evidence="10" id="KW-1185">Reference proteome</keyword>
<dbReference type="InterPro" id="IPR000796">
    <property type="entry name" value="Asp_trans"/>
</dbReference>
<evidence type="ECO:0000256" key="3">
    <source>
        <dbReference type="ARBA" id="ARBA00011738"/>
    </source>
</evidence>
<evidence type="ECO:0000259" key="8">
    <source>
        <dbReference type="Pfam" id="PF00155"/>
    </source>
</evidence>
<dbReference type="GO" id="GO:0004069">
    <property type="term" value="F:L-aspartate:2-oxoglutarate aminotransferase activity"/>
    <property type="evidence" value="ECO:0007669"/>
    <property type="project" value="UniProtKB-EC"/>
</dbReference>
<gene>
    <name evidence="9" type="ORF">DM02DRAFT_641810</name>
</gene>
<proteinExistence type="inferred from homology"/>
<dbReference type="GO" id="GO:0030170">
    <property type="term" value="F:pyridoxal phosphate binding"/>
    <property type="evidence" value="ECO:0007669"/>
    <property type="project" value="InterPro"/>
</dbReference>
<evidence type="ECO:0000256" key="6">
    <source>
        <dbReference type="ARBA" id="ARBA00022898"/>
    </source>
</evidence>
<dbReference type="OrthoDB" id="6752799at2759"/>
<dbReference type="InterPro" id="IPR015421">
    <property type="entry name" value="PyrdxlP-dep_Trfase_major"/>
</dbReference>
<evidence type="ECO:0000256" key="1">
    <source>
        <dbReference type="ARBA" id="ARBA00001933"/>
    </source>
</evidence>
<organism evidence="9 10">
    <name type="scientific">Periconia macrospinosa</name>
    <dbReference type="NCBI Taxonomy" id="97972"/>
    <lineage>
        <taxon>Eukaryota</taxon>
        <taxon>Fungi</taxon>
        <taxon>Dikarya</taxon>
        <taxon>Ascomycota</taxon>
        <taxon>Pezizomycotina</taxon>
        <taxon>Dothideomycetes</taxon>
        <taxon>Pleosporomycetidae</taxon>
        <taxon>Pleosporales</taxon>
        <taxon>Massarineae</taxon>
        <taxon>Periconiaceae</taxon>
        <taxon>Periconia</taxon>
    </lineage>
</organism>
<evidence type="ECO:0000313" key="9">
    <source>
        <dbReference type="EMBL" id="PVI01525.1"/>
    </source>
</evidence>
<dbReference type="PROSITE" id="PS00105">
    <property type="entry name" value="AA_TRANSFER_CLASS_1"/>
    <property type="match status" value="1"/>
</dbReference>
<dbReference type="Gene3D" id="3.90.1150.10">
    <property type="entry name" value="Aspartate Aminotransferase, domain 1"/>
    <property type="match status" value="1"/>
</dbReference>
<evidence type="ECO:0000256" key="5">
    <source>
        <dbReference type="ARBA" id="ARBA00022679"/>
    </source>
</evidence>
<comment type="miscellaneous">
    <text evidence="7">In eukaryotes there are cytoplasmic, mitochondrial and chloroplastic isozymes.</text>
</comment>
<dbReference type="InterPro" id="IPR015424">
    <property type="entry name" value="PyrdxlP-dep_Trfase"/>
</dbReference>
<feature type="domain" description="Aminotransferase class I/classII large" evidence="8">
    <location>
        <begin position="32"/>
        <end position="409"/>
    </location>
</feature>
<comment type="subunit">
    <text evidence="3 7">Homodimer.</text>
</comment>
<keyword evidence="5 7" id="KW-0808">Transferase</keyword>
<dbReference type="NCBIfam" id="NF006719">
    <property type="entry name" value="PRK09257.1"/>
    <property type="match status" value="1"/>
</dbReference>
<comment type="cofactor">
    <cofactor evidence="1">
        <name>pyridoxal 5'-phosphate</name>
        <dbReference type="ChEBI" id="CHEBI:597326"/>
    </cofactor>
</comment>
<dbReference type="CDD" id="cd00609">
    <property type="entry name" value="AAT_like"/>
    <property type="match status" value="1"/>
</dbReference>
<dbReference type="Gene3D" id="3.40.640.10">
    <property type="entry name" value="Type I PLP-dependent aspartate aminotransferase-like (Major domain)"/>
    <property type="match status" value="1"/>
</dbReference>
<dbReference type="Proteomes" id="UP000244855">
    <property type="component" value="Unassembled WGS sequence"/>
</dbReference>
<dbReference type="EC" id="2.6.1.1" evidence="7"/>
<dbReference type="SUPFAM" id="SSF53383">
    <property type="entry name" value="PLP-dependent transferases"/>
    <property type="match status" value="1"/>
</dbReference>
<dbReference type="FunFam" id="3.40.640.10:FF:000064">
    <property type="entry name" value="Aspartate aminotransferase"/>
    <property type="match status" value="1"/>
</dbReference>
<dbReference type="InterPro" id="IPR004839">
    <property type="entry name" value="Aminotransferase_I/II_large"/>
</dbReference>
<dbReference type="PRINTS" id="PR00799">
    <property type="entry name" value="TRANSAMINASE"/>
</dbReference>
<comment type="similarity">
    <text evidence="2">Belongs to the class-I pyridoxal-phosphate-dependent aminotransferase family.</text>
</comment>
<evidence type="ECO:0000313" key="10">
    <source>
        <dbReference type="Proteomes" id="UP000244855"/>
    </source>
</evidence>
<keyword evidence="6" id="KW-0663">Pyridoxal phosphate</keyword>
<dbReference type="GO" id="GO:0006532">
    <property type="term" value="P:aspartate biosynthetic process"/>
    <property type="evidence" value="ECO:0007669"/>
    <property type="project" value="TreeGrafter"/>
</dbReference>
<dbReference type="PANTHER" id="PTHR11879">
    <property type="entry name" value="ASPARTATE AMINOTRANSFERASE"/>
    <property type="match status" value="1"/>
</dbReference>
<evidence type="ECO:0000256" key="4">
    <source>
        <dbReference type="ARBA" id="ARBA00022576"/>
    </source>
</evidence>
<reference evidence="9 10" key="1">
    <citation type="journal article" date="2018" name="Sci. Rep.">
        <title>Comparative genomics provides insights into the lifestyle and reveals functional heterogeneity of dark septate endophytic fungi.</title>
        <authorList>
            <person name="Knapp D.G."/>
            <person name="Nemeth J.B."/>
            <person name="Barry K."/>
            <person name="Hainaut M."/>
            <person name="Henrissat B."/>
            <person name="Johnson J."/>
            <person name="Kuo A."/>
            <person name="Lim J.H.P."/>
            <person name="Lipzen A."/>
            <person name="Nolan M."/>
            <person name="Ohm R.A."/>
            <person name="Tamas L."/>
            <person name="Grigoriev I.V."/>
            <person name="Spatafora J.W."/>
            <person name="Nagy L.G."/>
            <person name="Kovacs G.M."/>
        </authorList>
    </citation>
    <scope>NUCLEOTIDE SEQUENCE [LARGE SCALE GENOMIC DNA]</scope>
    <source>
        <strain evidence="9 10">DSE2036</strain>
    </source>
</reference>
<dbReference type="EMBL" id="KZ805356">
    <property type="protein sequence ID" value="PVI01525.1"/>
    <property type="molecule type" value="Genomic_DNA"/>
</dbReference>